<feature type="transmembrane region" description="Helical" evidence="8">
    <location>
        <begin position="136"/>
        <end position="159"/>
    </location>
</feature>
<feature type="transmembrane region" description="Helical" evidence="8">
    <location>
        <begin position="436"/>
        <end position="456"/>
    </location>
</feature>
<comment type="subcellular location">
    <subcellularLocation>
        <location evidence="1">Membrane</location>
        <topology evidence="1">Multi-pass membrane protein</topology>
    </subcellularLocation>
</comment>
<evidence type="ECO:0000256" key="2">
    <source>
        <dbReference type="ARBA" id="ARBA00006434"/>
    </source>
</evidence>
<accession>A0AAD5UJZ3</accession>
<feature type="transmembrane region" description="Helical" evidence="8">
    <location>
        <begin position="285"/>
        <end position="301"/>
    </location>
</feature>
<dbReference type="InterPro" id="IPR050277">
    <property type="entry name" value="Sodium:Solute_Symporter"/>
</dbReference>
<keyword evidence="5 8" id="KW-1133">Transmembrane helix</keyword>
<evidence type="ECO:0000313" key="10">
    <source>
        <dbReference type="Proteomes" id="UP001210925"/>
    </source>
</evidence>
<keyword evidence="4 8" id="KW-0812">Transmembrane</keyword>
<evidence type="ECO:0000256" key="4">
    <source>
        <dbReference type="ARBA" id="ARBA00022692"/>
    </source>
</evidence>
<comment type="caution">
    <text evidence="9">The sequence shown here is derived from an EMBL/GenBank/DDBJ whole genome shotgun (WGS) entry which is preliminary data.</text>
</comment>
<evidence type="ECO:0000313" key="9">
    <source>
        <dbReference type="EMBL" id="KAJ3257300.1"/>
    </source>
</evidence>
<protein>
    <recommendedName>
        <fullName evidence="11">Urea transporter</fullName>
    </recommendedName>
</protein>
<evidence type="ECO:0000256" key="8">
    <source>
        <dbReference type="SAM" id="Phobius"/>
    </source>
</evidence>
<evidence type="ECO:0000256" key="6">
    <source>
        <dbReference type="ARBA" id="ARBA00023136"/>
    </source>
</evidence>
<feature type="non-terminal residue" evidence="9">
    <location>
        <position position="1"/>
    </location>
</feature>
<dbReference type="EMBL" id="JADGKB010000040">
    <property type="protein sequence ID" value="KAJ3257300.1"/>
    <property type="molecule type" value="Genomic_DNA"/>
</dbReference>
<feature type="transmembrane region" description="Helical" evidence="8">
    <location>
        <begin position="21"/>
        <end position="45"/>
    </location>
</feature>
<evidence type="ECO:0000256" key="7">
    <source>
        <dbReference type="RuleBase" id="RU362091"/>
    </source>
</evidence>
<keyword evidence="10" id="KW-1185">Reference proteome</keyword>
<name>A0AAD5UJZ3_9FUNG</name>
<evidence type="ECO:0000256" key="3">
    <source>
        <dbReference type="ARBA" id="ARBA00022448"/>
    </source>
</evidence>
<sequence>NSGGIKMSTEFFLTAKNTQPWYRVAYGFYATSVGAGVIFAVPSFIVPQQYGGGWLGLFTYPFFSGFPIFLVAIMGKFIKKRFPEVLSIGSFAKWRFGNAFQTWVTLNVLLNLGIALAAEFTAIGSLFNNFLGVANWIPIMNVAVVTFAYTALGGLYISLITDQVQTLFIFLILCVMGIFVAVNFRTGELGPLPDYLGVTYTGEASFATLGVALISSTLFSDAVWQRVWSAKDDKALDIGAAVGGTLIILVSFLFGLGGFIAAWAGLVSDPNVAFLQLLKVGGGDIPYAVLLIVFMLAVTMNESAIDSFQIAIGDTLVSLFESFGLKVTIFQVRLMLAALNIPFAIIGSYNFSIVNLYLVTNIMTTCVMMPLVFGLVPALDRYYTGASALFGSFFSLFWVMVYGVLNQVYQINGGVFNGWSDISAGLYNTFYAVYDYPPFVIGLGASMVGMAIWTGGEEIYYRFIAKTERPFPSHLETPIEQIQTAVNSEVDVIPVSAVVEKEATQ</sequence>
<feature type="transmembrane region" description="Helical" evidence="8">
    <location>
        <begin position="99"/>
        <end position="124"/>
    </location>
</feature>
<feature type="transmembrane region" description="Helical" evidence="8">
    <location>
        <begin position="57"/>
        <end position="78"/>
    </location>
</feature>
<dbReference type="AlphaFoldDB" id="A0AAD5UJZ3"/>
<feature type="transmembrane region" description="Helical" evidence="8">
    <location>
        <begin position="357"/>
        <end position="379"/>
    </location>
</feature>
<dbReference type="PANTHER" id="PTHR48086:SF10">
    <property type="entry name" value="AGR155CP"/>
    <property type="match status" value="1"/>
</dbReference>
<dbReference type="Pfam" id="PF00474">
    <property type="entry name" value="SSF"/>
    <property type="match status" value="1"/>
</dbReference>
<proteinExistence type="inferred from homology"/>
<reference evidence="9" key="1">
    <citation type="submission" date="2020-05" db="EMBL/GenBank/DDBJ databases">
        <title>Phylogenomic resolution of chytrid fungi.</title>
        <authorList>
            <person name="Stajich J.E."/>
            <person name="Amses K."/>
            <person name="Simmons R."/>
            <person name="Seto K."/>
            <person name="Myers J."/>
            <person name="Bonds A."/>
            <person name="Quandt C.A."/>
            <person name="Barry K."/>
            <person name="Liu P."/>
            <person name="Grigoriev I."/>
            <person name="Longcore J.E."/>
            <person name="James T.Y."/>
        </authorList>
    </citation>
    <scope>NUCLEOTIDE SEQUENCE</scope>
    <source>
        <strain evidence="9">PLAUS21</strain>
    </source>
</reference>
<keyword evidence="6 8" id="KW-0472">Membrane</keyword>
<feature type="transmembrane region" description="Helical" evidence="8">
    <location>
        <begin position="236"/>
        <end position="265"/>
    </location>
</feature>
<comment type="similarity">
    <text evidence="2 7">Belongs to the sodium:solute symporter (SSF) (TC 2.A.21) family.</text>
</comment>
<keyword evidence="3" id="KW-0813">Transport</keyword>
<dbReference type="PANTHER" id="PTHR48086">
    <property type="entry name" value="SODIUM/PROLINE SYMPORTER-RELATED"/>
    <property type="match status" value="1"/>
</dbReference>
<dbReference type="GO" id="GO:0015606">
    <property type="term" value="F:spermidine transmembrane transporter activity"/>
    <property type="evidence" value="ECO:0007669"/>
    <property type="project" value="TreeGrafter"/>
</dbReference>
<feature type="transmembrane region" description="Helical" evidence="8">
    <location>
        <begin position="386"/>
        <end position="405"/>
    </location>
</feature>
<dbReference type="Gene3D" id="1.20.1730.10">
    <property type="entry name" value="Sodium/glucose cotransporter"/>
    <property type="match status" value="1"/>
</dbReference>
<evidence type="ECO:0008006" key="11">
    <source>
        <dbReference type="Google" id="ProtNLM"/>
    </source>
</evidence>
<dbReference type="Proteomes" id="UP001210925">
    <property type="component" value="Unassembled WGS sequence"/>
</dbReference>
<dbReference type="InterPro" id="IPR001734">
    <property type="entry name" value="Na/solute_symporter"/>
</dbReference>
<feature type="transmembrane region" description="Helical" evidence="8">
    <location>
        <begin position="166"/>
        <end position="184"/>
    </location>
</feature>
<feature type="transmembrane region" description="Helical" evidence="8">
    <location>
        <begin position="204"/>
        <end position="224"/>
    </location>
</feature>
<dbReference type="InterPro" id="IPR038377">
    <property type="entry name" value="Na/Glc_symporter_sf"/>
</dbReference>
<evidence type="ECO:0000256" key="5">
    <source>
        <dbReference type="ARBA" id="ARBA00022989"/>
    </source>
</evidence>
<organism evidence="9 10">
    <name type="scientific">Boothiomyces macroporosus</name>
    <dbReference type="NCBI Taxonomy" id="261099"/>
    <lineage>
        <taxon>Eukaryota</taxon>
        <taxon>Fungi</taxon>
        <taxon>Fungi incertae sedis</taxon>
        <taxon>Chytridiomycota</taxon>
        <taxon>Chytridiomycota incertae sedis</taxon>
        <taxon>Chytridiomycetes</taxon>
        <taxon>Rhizophydiales</taxon>
        <taxon>Terramycetaceae</taxon>
        <taxon>Boothiomyces</taxon>
    </lineage>
</organism>
<dbReference type="GO" id="GO:0005886">
    <property type="term" value="C:plasma membrane"/>
    <property type="evidence" value="ECO:0007669"/>
    <property type="project" value="TreeGrafter"/>
</dbReference>
<evidence type="ECO:0000256" key="1">
    <source>
        <dbReference type="ARBA" id="ARBA00004141"/>
    </source>
</evidence>
<dbReference type="PROSITE" id="PS50283">
    <property type="entry name" value="NA_SOLUT_SYMP_3"/>
    <property type="match status" value="1"/>
</dbReference>
<gene>
    <name evidence="9" type="ORF">HK103_004854</name>
</gene>